<evidence type="ECO:0000256" key="13">
    <source>
        <dbReference type="SAM" id="Phobius"/>
    </source>
</evidence>
<evidence type="ECO:0000256" key="6">
    <source>
        <dbReference type="ARBA" id="ARBA00022475"/>
    </source>
</evidence>
<evidence type="ECO:0000256" key="7">
    <source>
        <dbReference type="ARBA" id="ARBA00022618"/>
    </source>
</evidence>
<keyword evidence="6 12" id="KW-1003">Cell membrane</keyword>
<keyword evidence="8 13" id="KW-0812">Transmembrane</keyword>
<keyword evidence="17" id="KW-1185">Reference proteome</keyword>
<feature type="transmembrane region" description="Helical" evidence="13">
    <location>
        <begin position="274"/>
        <end position="297"/>
    </location>
</feature>
<evidence type="ECO:0000313" key="16">
    <source>
        <dbReference type="EMBL" id="SDH87379.1"/>
    </source>
</evidence>
<accession>A0A1G8FZ23</accession>
<evidence type="ECO:0000313" key="17">
    <source>
        <dbReference type="Proteomes" id="UP000199258"/>
    </source>
</evidence>
<feature type="domain" description="ABC3 transporter permease C-terminal" evidence="14">
    <location>
        <begin position="185"/>
        <end position="302"/>
    </location>
</feature>
<dbReference type="Pfam" id="PF18075">
    <property type="entry name" value="FtsX_ECD"/>
    <property type="match status" value="1"/>
</dbReference>
<dbReference type="OrthoDB" id="9812531at2"/>
<dbReference type="Proteomes" id="UP000199258">
    <property type="component" value="Unassembled WGS sequence"/>
</dbReference>
<evidence type="ECO:0000256" key="4">
    <source>
        <dbReference type="ARBA" id="ARBA00011160"/>
    </source>
</evidence>
<evidence type="ECO:0000259" key="14">
    <source>
        <dbReference type="Pfam" id="PF02687"/>
    </source>
</evidence>
<name>A0A1G8FZ23_9MICC</name>
<comment type="function">
    <text evidence="1">Part of the ABC transporter FtsEX involved in cellular division.</text>
</comment>
<dbReference type="GO" id="GO:0051301">
    <property type="term" value="P:cell division"/>
    <property type="evidence" value="ECO:0007669"/>
    <property type="project" value="UniProtKB-KW"/>
</dbReference>
<proteinExistence type="inferred from homology"/>
<comment type="subunit">
    <text evidence="4">Forms a membrane-associated complex with FtsE.</text>
</comment>
<evidence type="ECO:0000256" key="11">
    <source>
        <dbReference type="ARBA" id="ARBA00023306"/>
    </source>
</evidence>
<reference evidence="16 17" key="1">
    <citation type="submission" date="2016-10" db="EMBL/GenBank/DDBJ databases">
        <authorList>
            <person name="de Groot N.N."/>
        </authorList>
    </citation>
    <scope>NUCLEOTIDE SEQUENCE [LARGE SCALE GENOMIC DNA]</scope>
    <source>
        <strain evidence="16 17">NP_1H</strain>
    </source>
</reference>
<dbReference type="STRING" id="335973.SAMN04488693_103256"/>
<evidence type="ECO:0000256" key="9">
    <source>
        <dbReference type="ARBA" id="ARBA00022989"/>
    </source>
</evidence>
<protein>
    <recommendedName>
        <fullName evidence="5 12">Cell division protein FtsX</fullName>
    </recommendedName>
</protein>
<dbReference type="InterPro" id="IPR040690">
    <property type="entry name" value="FtsX_ECD"/>
</dbReference>
<feature type="transmembrane region" description="Helical" evidence="13">
    <location>
        <begin position="171"/>
        <end position="203"/>
    </location>
</feature>
<keyword evidence="11 12" id="KW-0131">Cell cycle</keyword>
<dbReference type="GO" id="GO:0005886">
    <property type="term" value="C:plasma membrane"/>
    <property type="evidence" value="ECO:0007669"/>
    <property type="project" value="UniProtKB-SubCell"/>
</dbReference>
<feature type="transmembrane region" description="Helical" evidence="13">
    <location>
        <begin position="21"/>
        <end position="45"/>
    </location>
</feature>
<keyword evidence="7 12" id="KW-0132">Cell division</keyword>
<organism evidence="16 17">
    <name type="scientific">Arthrobacter subterraneus</name>
    <dbReference type="NCBI Taxonomy" id="335973"/>
    <lineage>
        <taxon>Bacteria</taxon>
        <taxon>Bacillati</taxon>
        <taxon>Actinomycetota</taxon>
        <taxon>Actinomycetes</taxon>
        <taxon>Micrococcales</taxon>
        <taxon>Micrococcaceae</taxon>
        <taxon>Arthrobacter</taxon>
    </lineage>
</organism>
<dbReference type="NCBIfam" id="NF038346">
    <property type="entry name" value="FtsX_actino"/>
    <property type="match status" value="1"/>
</dbReference>
<comment type="similarity">
    <text evidence="3 12">Belongs to the ABC-4 integral membrane protein family. FtsX subfamily.</text>
</comment>
<dbReference type="PIRSF" id="PIRSF003097">
    <property type="entry name" value="FtsX"/>
    <property type="match status" value="1"/>
</dbReference>
<dbReference type="EMBL" id="FNDT01000003">
    <property type="protein sequence ID" value="SDH87379.1"/>
    <property type="molecule type" value="Genomic_DNA"/>
</dbReference>
<dbReference type="PANTHER" id="PTHR47755:SF1">
    <property type="entry name" value="CELL DIVISION PROTEIN FTSX"/>
    <property type="match status" value="1"/>
</dbReference>
<feature type="transmembrane region" description="Helical" evidence="13">
    <location>
        <begin position="224"/>
        <end position="254"/>
    </location>
</feature>
<evidence type="ECO:0000256" key="3">
    <source>
        <dbReference type="ARBA" id="ARBA00007379"/>
    </source>
</evidence>
<dbReference type="AlphaFoldDB" id="A0A1G8FZ23"/>
<dbReference type="PANTHER" id="PTHR47755">
    <property type="entry name" value="CELL DIVISION PROTEIN FTSX"/>
    <property type="match status" value="1"/>
</dbReference>
<gene>
    <name evidence="16" type="ORF">SAMN04488693_103256</name>
</gene>
<keyword evidence="10 12" id="KW-0472">Membrane</keyword>
<dbReference type="Gene3D" id="3.30.70.3040">
    <property type="match status" value="1"/>
</dbReference>
<evidence type="ECO:0000256" key="5">
    <source>
        <dbReference type="ARBA" id="ARBA00021907"/>
    </source>
</evidence>
<comment type="subcellular location">
    <subcellularLocation>
        <location evidence="2">Cell membrane</location>
        <topology evidence="2">Multi-pass membrane protein</topology>
    </subcellularLocation>
</comment>
<dbReference type="InterPro" id="IPR004513">
    <property type="entry name" value="FtsX"/>
</dbReference>
<evidence type="ECO:0000259" key="15">
    <source>
        <dbReference type="Pfam" id="PF18075"/>
    </source>
</evidence>
<keyword evidence="9 13" id="KW-1133">Transmembrane helix</keyword>
<sequence>MRFAFVLGEIASGMRRNLVMVVSVVLVTFISLTFVGAAGLLQLQIDQMKGYWYDRVQVAVFLCVENSTSESCASGPVTDEQRTAIEAKLKSPELSAYVDTVQYESQDQALVHFREQLANSPIVEAVTAEQLPESFRVGLVDPEKYEVISEAFSSQPGVDIVSDQREYLEEIFGYINIASLVALGIAVVMSVGAILLIATTIRLSAFSRRRETGIMRLVGASKAIIQLPFVLEGVIAAILGAAIASGTLWAVLRYGGQWLSREYPQMGFISTQELLLVVPALFLLGALLAGASSLLTLRRYLKV</sequence>
<evidence type="ECO:0000256" key="12">
    <source>
        <dbReference type="PIRNR" id="PIRNR003097"/>
    </source>
</evidence>
<evidence type="ECO:0000256" key="2">
    <source>
        <dbReference type="ARBA" id="ARBA00004651"/>
    </source>
</evidence>
<dbReference type="Pfam" id="PF02687">
    <property type="entry name" value="FtsX"/>
    <property type="match status" value="1"/>
</dbReference>
<evidence type="ECO:0000256" key="1">
    <source>
        <dbReference type="ARBA" id="ARBA00003552"/>
    </source>
</evidence>
<dbReference type="RefSeq" id="WP_090585168.1">
    <property type="nucleotide sequence ID" value="NZ_FNDT01000003.1"/>
</dbReference>
<feature type="domain" description="FtsX extracellular" evidence="15">
    <location>
        <begin position="56"/>
        <end position="161"/>
    </location>
</feature>
<evidence type="ECO:0000256" key="10">
    <source>
        <dbReference type="ARBA" id="ARBA00023136"/>
    </source>
</evidence>
<dbReference type="InterPro" id="IPR003838">
    <property type="entry name" value="ABC3_permease_C"/>
</dbReference>
<evidence type="ECO:0000256" key="8">
    <source>
        <dbReference type="ARBA" id="ARBA00022692"/>
    </source>
</evidence>
<dbReference type="InterPro" id="IPR047929">
    <property type="entry name" value="FtsX_actino"/>
</dbReference>